<keyword evidence="3" id="KW-0812">Transmembrane</keyword>
<feature type="compositionally biased region" description="Gly residues" evidence="2">
    <location>
        <begin position="367"/>
        <end position="388"/>
    </location>
</feature>
<feature type="transmembrane region" description="Helical" evidence="3">
    <location>
        <begin position="589"/>
        <end position="609"/>
    </location>
</feature>
<feature type="region of interest" description="Disordered" evidence="2">
    <location>
        <begin position="66"/>
        <end position="92"/>
    </location>
</feature>
<dbReference type="STRING" id="3068.D8TK52"/>
<dbReference type="PANTHER" id="PTHR31935:SF1">
    <property type="entry name" value="COILED-COIL DOMAIN-CONTAINING PROTEIN 13"/>
    <property type="match status" value="1"/>
</dbReference>
<evidence type="ECO:0000256" key="2">
    <source>
        <dbReference type="SAM" id="MobiDB-lite"/>
    </source>
</evidence>
<keyword evidence="3" id="KW-1133">Transmembrane helix</keyword>
<feature type="compositionally biased region" description="Low complexity" evidence="2">
    <location>
        <begin position="79"/>
        <end position="92"/>
    </location>
</feature>
<keyword evidence="3" id="KW-0472">Membrane</keyword>
<name>D8TK52_VOLCA</name>
<reference evidence="4 5" key="1">
    <citation type="journal article" date="2010" name="Science">
        <title>Genomic analysis of organismal complexity in the multicellular green alga Volvox carteri.</title>
        <authorList>
            <person name="Prochnik S.E."/>
            <person name="Umen J."/>
            <person name="Nedelcu A.M."/>
            <person name="Hallmann A."/>
            <person name="Miller S.M."/>
            <person name="Nishii I."/>
            <person name="Ferris P."/>
            <person name="Kuo A."/>
            <person name="Mitros T."/>
            <person name="Fritz-Laylin L.K."/>
            <person name="Hellsten U."/>
            <person name="Chapman J."/>
            <person name="Simakov O."/>
            <person name="Rensing S.A."/>
            <person name="Terry A."/>
            <person name="Pangilinan J."/>
            <person name="Kapitonov V."/>
            <person name="Jurka J."/>
            <person name="Salamov A."/>
            <person name="Shapiro H."/>
            <person name="Schmutz J."/>
            <person name="Grimwood J."/>
            <person name="Lindquist E."/>
            <person name="Lucas S."/>
            <person name="Grigoriev I.V."/>
            <person name="Schmitt R."/>
            <person name="Kirk D."/>
            <person name="Rokhsar D.S."/>
        </authorList>
    </citation>
    <scope>NUCLEOTIDE SEQUENCE [LARGE SCALE GENOMIC DNA]</scope>
    <source>
        <strain evidence="5">f. Nagariensis / Eve</strain>
    </source>
</reference>
<dbReference type="OrthoDB" id="525159at2759"/>
<dbReference type="Proteomes" id="UP000001058">
    <property type="component" value="Unassembled WGS sequence"/>
</dbReference>
<feature type="coiled-coil region" evidence="1">
    <location>
        <begin position="97"/>
        <end position="152"/>
    </location>
</feature>
<sequence>MNAAELQQKCLALESELRDKESELATLRELAQDLSQDIQAAKIIELSKKNRILNLALEREKQRSSKLQADLAAGGGSSGRPSSSSGAGAAPPVEAIEEVARSMVEKAAEAAEAAQREATQWKEKLLQTTNKIAQLEQKVFALESENKKLTRALVREVGEEVPLSKILDEGGAGEWKGRREQIIALRDQVKQLKAAAGQGPLETRQEAAAKGVINKISKERNQEMNRLNLELMAVRGELDALKLKYDGATSRRKILEAELSSVKAKVAVVLEKTQMDDKLIAALKTELATLRKGGQGGGGVSEQPGLARAGSRCASATAHDDEELWRELGALRRRVAEQVEQIDRQEAIILALQQRASAASTPTAGPGRPGSGSRPGSGGQAGGGGRGGAHWDSPAEQQLRLLELLGIERGADSTEIGKAYRVKKYEHRFNPDMLQKVESAHSNIMLSQLNARMKGKGVSKSVAYADQEPLFPWRPKRWDATPKVIMVIGAMQLGMVAYGFQQPALNLAVFSGLIGIAGNVMKQNAILPPPKDPDMATEEEAGRSGRNFARGLLLGVLATFAGMLVFSLPEILVQKFKLTLPIIPGIPNIIVSMKIVGAALFNWVMTAFYY</sequence>
<dbReference type="AlphaFoldDB" id="D8TK52"/>
<gene>
    <name evidence="4" type="ORF">VOLCADRAFT_103203</name>
</gene>
<dbReference type="InterPro" id="IPR038929">
    <property type="entry name" value="CCDC13"/>
</dbReference>
<dbReference type="InParanoid" id="D8TK52"/>
<dbReference type="GeneID" id="9624665"/>
<dbReference type="EMBL" id="GL378325">
    <property type="protein sequence ID" value="EFJ52187.1"/>
    <property type="molecule type" value="Genomic_DNA"/>
</dbReference>
<keyword evidence="5" id="KW-1185">Reference proteome</keyword>
<organism evidence="5">
    <name type="scientific">Volvox carteri f. nagariensis</name>
    <dbReference type="NCBI Taxonomy" id="3068"/>
    <lineage>
        <taxon>Eukaryota</taxon>
        <taxon>Viridiplantae</taxon>
        <taxon>Chlorophyta</taxon>
        <taxon>core chlorophytes</taxon>
        <taxon>Chlorophyceae</taxon>
        <taxon>CS clade</taxon>
        <taxon>Chlamydomonadales</taxon>
        <taxon>Volvocaceae</taxon>
        <taxon>Volvox</taxon>
    </lineage>
</organism>
<dbReference type="PANTHER" id="PTHR31935">
    <property type="entry name" value="COILED-COIL DOMAIN-CONTAINING PROTEIN 13"/>
    <property type="match status" value="1"/>
</dbReference>
<dbReference type="KEGG" id="vcn:VOLCADRAFT_103203"/>
<feature type="coiled-coil region" evidence="1">
    <location>
        <begin position="3"/>
        <end position="63"/>
    </location>
</feature>
<evidence type="ECO:0000313" key="4">
    <source>
        <dbReference type="EMBL" id="EFJ52187.1"/>
    </source>
</evidence>
<protein>
    <submittedName>
        <fullName evidence="4">Uncharacterized protein</fullName>
    </submittedName>
</protein>
<evidence type="ECO:0000256" key="3">
    <source>
        <dbReference type="SAM" id="Phobius"/>
    </source>
</evidence>
<feature type="transmembrane region" description="Helical" evidence="3">
    <location>
        <begin position="548"/>
        <end position="569"/>
    </location>
</feature>
<dbReference type="RefSeq" id="XP_002946961.1">
    <property type="nucleotide sequence ID" value="XM_002946915.1"/>
</dbReference>
<evidence type="ECO:0000256" key="1">
    <source>
        <dbReference type="SAM" id="Coils"/>
    </source>
</evidence>
<keyword evidence="1" id="KW-0175">Coiled coil</keyword>
<accession>D8TK52</accession>
<proteinExistence type="predicted"/>
<feature type="coiled-coil region" evidence="1">
    <location>
        <begin position="224"/>
        <end position="258"/>
    </location>
</feature>
<dbReference type="eggNOG" id="ENOG502QSV1">
    <property type="taxonomic scope" value="Eukaryota"/>
</dbReference>
<evidence type="ECO:0000313" key="5">
    <source>
        <dbReference type="Proteomes" id="UP000001058"/>
    </source>
</evidence>
<feature type="region of interest" description="Disordered" evidence="2">
    <location>
        <begin position="291"/>
        <end position="319"/>
    </location>
</feature>
<feature type="region of interest" description="Disordered" evidence="2">
    <location>
        <begin position="358"/>
        <end position="392"/>
    </location>
</feature>